<dbReference type="InterPro" id="IPR020807">
    <property type="entry name" value="PKS_DH"/>
</dbReference>
<dbReference type="GO" id="GO:0006633">
    <property type="term" value="P:fatty acid biosynthetic process"/>
    <property type="evidence" value="ECO:0007669"/>
    <property type="project" value="TreeGrafter"/>
</dbReference>
<dbReference type="PROSITE" id="PS52019">
    <property type="entry name" value="PKS_MFAS_DH"/>
    <property type="match status" value="1"/>
</dbReference>
<sequence length="1466" mass="151921">MLSARTEPALRELARRLHDAVADESLDLARTGLALATTRARFDSRAVVLAADRAELRAGLSELAEHGLAADLTSRATTTAPVRVVFAFPGQGSQWPGMAAALYAQSTVFRDHIHACADALAPHTDWSLVDVVRDLPGAASLDRVDVVQPALFAVMTSLAALWRSAGVRPDAVIGHSQGEIAAAHVAGALSLADAARIVALRSRALVELAGAGAMASVALPAADVAPLLADMPGSLAVAAVNGPGATVVSGDPAAVDALLARCAADGIRARAIAVDYASHSPQVDLLRDRLARELADVRPRSGEVAFYSTVTAGLFDPPGLDGDYWFRNLREPVRLTETVKALHDDGHRLVIEISPHPVLAPGLVETFDSLEEVRRPGAAGRPTVTAATGREPVGGTVLTTLRREAGDWDRFLTCLAEAHLHGLAVDWRPAFPPVTPAPVDLPTYPFQRRRYWIDTPPASVDAAAIGVGDADHPLLGAVVEVAGERGLVATGRLSPRTLPWLVDHGVGDTVLLPATGFLELAGYVGERAGLRQLVELTLHAPLVIPDDADVRVQVVLDPPGEDGRRAVSIHARREEDDTLATGAPWTLHASGLLAEDPSAPDAPVAADWAGAEPDGAWPPPAAVALTDGDPYALLADHGYHYGPAFQGLHAAWRLGDDLFADVRLPEPERSNASAYLLHPALLDAALHPMVLRQLPRRAGTDDGNATDRRIQLPFSWRDVRISGQAPTHVRVRLTPAGPDTVELTVADATGAVVAHAGALITRPTDLDRLAGSGDTLHRVVFTPAGPDEAAAPAGPVAVVSDDHGPLAANLRAAGVEAQVHPGLGELWSAVGAGAPEPPWVLVDLTAAASAPATDDGTRALLHRTLALAQAWLAADSTPPGASTAAHDSPPAGDHPNDDEGAPVRAPAAGGRLAFVTRGALAVPPDDDAPDPAAAAVWGLVRTAQLEEPDRFALLDVDGHPDSAAAIPRVLAGGAAQAAIRAGRALLPRLARVAAAPARDAAFPRDRTVLLTGGTGTLGAEVARHLVGAHGVRHLLLASRQGDASPSAAALVAELTARGADVRVAACDVGDRAATASLLASVDPTHPLGAVIHAAGVLDDGLLSALTPPRLDGVLRPKLAAARHLDELTRDLDLTAFVLFSSAAGTLGSPGQAGYAAANAALDALAARRRAAGRPAVSLAWGLWAPASGLTAELTTVDRARLGRLGMAPMAPAQALALFDAALDGTEPAVLAARLDLARLRRQAEQGEVHPLHRGLVTATRRRARAAHASRPAPDADPGGAGGLAARLAALDPAGRAALLLELVSRHIATVLGHDDVDAAAVAADRGLLDLGFDSLTAVELRNRLGATTGLRLPTTLVFDYPTPAAIARHLLAELTPDPPTPGDPLSELDRLEAALSAGGDPDDERHARVATRLADLLRAWNDRREPAPPDPNNDLATATDDELFDALDRELSTDGGPDASQLAWEG</sequence>
<dbReference type="Pfam" id="PF08659">
    <property type="entry name" value="KR"/>
    <property type="match status" value="1"/>
</dbReference>
<dbReference type="EMBL" id="FZMO01000177">
    <property type="protein sequence ID" value="SNQ48541.1"/>
    <property type="molecule type" value="Genomic_DNA"/>
</dbReference>
<dbReference type="InterPro" id="IPR057326">
    <property type="entry name" value="KR_dom"/>
</dbReference>
<evidence type="ECO:0000256" key="3">
    <source>
        <dbReference type="ARBA" id="ARBA00022679"/>
    </source>
</evidence>
<evidence type="ECO:0000256" key="5">
    <source>
        <dbReference type="PROSITE-ProRule" id="PRU01363"/>
    </source>
</evidence>
<evidence type="ECO:0000313" key="10">
    <source>
        <dbReference type="Proteomes" id="UP000234331"/>
    </source>
</evidence>
<keyword evidence="2" id="KW-0597">Phosphoprotein</keyword>
<dbReference type="SUPFAM" id="SSF51735">
    <property type="entry name" value="NAD(P)-binding Rossmann-fold domains"/>
    <property type="match status" value="3"/>
</dbReference>
<dbReference type="InterPro" id="IPR001227">
    <property type="entry name" value="Ac_transferase_dom_sf"/>
</dbReference>
<dbReference type="SUPFAM" id="SSF55048">
    <property type="entry name" value="Probable ACP-binding domain of malonyl-CoA ACP transacylase"/>
    <property type="match status" value="1"/>
</dbReference>
<dbReference type="InterPro" id="IPR016036">
    <property type="entry name" value="Malonyl_transacylase_ACP-bd"/>
</dbReference>
<keyword evidence="10" id="KW-1185">Reference proteome</keyword>
<dbReference type="Pfam" id="PF14765">
    <property type="entry name" value="PS-DH"/>
    <property type="match status" value="1"/>
</dbReference>
<feature type="region of interest" description="Disordered" evidence="6">
    <location>
        <begin position="876"/>
        <end position="905"/>
    </location>
</feature>
<dbReference type="SUPFAM" id="SSF47336">
    <property type="entry name" value="ACP-like"/>
    <property type="match status" value="1"/>
</dbReference>
<dbReference type="Gene3D" id="3.40.366.10">
    <property type="entry name" value="Malonyl-Coenzyme A Acyl Carrier Protein, domain 2"/>
    <property type="match status" value="1"/>
</dbReference>
<dbReference type="InterPro" id="IPR014043">
    <property type="entry name" value="Acyl_transferase_dom"/>
</dbReference>
<evidence type="ECO:0000259" key="8">
    <source>
        <dbReference type="PROSITE" id="PS52019"/>
    </source>
</evidence>
<accession>A0A2I2KS93</accession>
<dbReference type="GO" id="GO:0031177">
    <property type="term" value="F:phosphopantetheine binding"/>
    <property type="evidence" value="ECO:0007669"/>
    <property type="project" value="InterPro"/>
</dbReference>
<gene>
    <name evidence="9" type="ORF">FRACA_2580001</name>
</gene>
<dbReference type="InterPro" id="IPR049900">
    <property type="entry name" value="PKS_mFAS_DH"/>
</dbReference>
<dbReference type="InterPro" id="IPR049552">
    <property type="entry name" value="PKS_DH_N"/>
</dbReference>
<feature type="region of interest" description="N-terminal hotdog fold" evidence="5">
    <location>
        <begin position="472"/>
        <end position="600"/>
    </location>
</feature>
<dbReference type="InterPro" id="IPR013968">
    <property type="entry name" value="PKS_KR"/>
</dbReference>
<evidence type="ECO:0000256" key="1">
    <source>
        <dbReference type="ARBA" id="ARBA00022450"/>
    </source>
</evidence>
<evidence type="ECO:0000256" key="2">
    <source>
        <dbReference type="ARBA" id="ARBA00022553"/>
    </source>
</evidence>
<dbReference type="EC" id="2.3.1.240" evidence="9"/>
<dbReference type="InterPro" id="IPR042104">
    <property type="entry name" value="PKS_dehydratase_sf"/>
</dbReference>
<dbReference type="SMART" id="SM00823">
    <property type="entry name" value="PKS_PP"/>
    <property type="match status" value="1"/>
</dbReference>
<dbReference type="Pfam" id="PF00698">
    <property type="entry name" value="Acyl_transf_1"/>
    <property type="match status" value="1"/>
</dbReference>
<dbReference type="EC" id="2.3.1.239" evidence="9"/>
<dbReference type="InterPro" id="IPR036291">
    <property type="entry name" value="NAD(P)-bd_dom_sf"/>
</dbReference>
<dbReference type="FunFam" id="3.40.366.10:FF:000002">
    <property type="entry name" value="Probable polyketide synthase 2"/>
    <property type="match status" value="1"/>
</dbReference>
<dbReference type="InterPro" id="IPR016035">
    <property type="entry name" value="Acyl_Trfase/lysoPLipase"/>
</dbReference>
<dbReference type="InterPro" id="IPR020806">
    <property type="entry name" value="PKS_PP-bd"/>
</dbReference>
<feature type="domain" description="Carrier" evidence="7">
    <location>
        <begin position="1297"/>
        <end position="1374"/>
    </location>
</feature>
<dbReference type="SMART" id="SM00822">
    <property type="entry name" value="PKS_KR"/>
    <property type="match status" value="1"/>
</dbReference>
<dbReference type="Pfam" id="PF22953">
    <property type="entry name" value="SpnB_Rossmann"/>
    <property type="match status" value="1"/>
</dbReference>
<feature type="active site" description="Proton acceptor; for dehydratase activity" evidence="5">
    <location>
        <position position="504"/>
    </location>
</feature>
<evidence type="ECO:0000256" key="4">
    <source>
        <dbReference type="ARBA" id="ARBA00023315"/>
    </source>
</evidence>
<dbReference type="PANTHER" id="PTHR43775:SF51">
    <property type="entry name" value="INACTIVE PHENOLPHTHIOCEROL SYNTHESIS POLYKETIDE SYNTHASE TYPE I PKS1-RELATED"/>
    <property type="match status" value="1"/>
</dbReference>
<dbReference type="InterPro" id="IPR009081">
    <property type="entry name" value="PP-bd_ACP"/>
</dbReference>
<name>A0A2I2KS93_9ACTN</name>
<dbReference type="Pfam" id="PF00550">
    <property type="entry name" value="PP-binding"/>
    <property type="match status" value="1"/>
</dbReference>
<dbReference type="SMART" id="SM00826">
    <property type="entry name" value="PKS_DH"/>
    <property type="match status" value="1"/>
</dbReference>
<evidence type="ECO:0000313" key="9">
    <source>
        <dbReference type="EMBL" id="SNQ48541.1"/>
    </source>
</evidence>
<feature type="domain" description="PKS/mFAS DH" evidence="8">
    <location>
        <begin position="472"/>
        <end position="770"/>
    </location>
</feature>
<keyword evidence="1" id="KW-0596">Phosphopantetheine</keyword>
<feature type="region of interest" description="C-terminal hotdog fold" evidence="5">
    <location>
        <begin position="622"/>
        <end position="770"/>
    </location>
</feature>
<dbReference type="InterPro" id="IPR049551">
    <property type="entry name" value="PKS_DH_C"/>
</dbReference>
<dbReference type="InterPro" id="IPR036347">
    <property type="entry name" value="DEBS_docking_sf"/>
</dbReference>
<protein>
    <submittedName>
        <fullName evidence="9">Narbonolide/10-deoxymethynolide synthase PikA1, modules 1 and 2</fullName>
        <ecNumber evidence="9">2.3.1.239</ecNumber>
        <ecNumber evidence="9">2.3.1.240</ecNumber>
    </submittedName>
</protein>
<keyword evidence="4 9" id="KW-0012">Acyltransferase</keyword>
<dbReference type="InterPro" id="IPR006162">
    <property type="entry name" value="Ppantetheine_attach_site"/>
</dbReference>
<reference evidence="9 10" key="1">
    <citation type="submission" date="2017-06" db="EMBL/GenBank/DDBJ databases">
        <authorList>
            <person name="Kim H.J."/>
            <person name="Triplett B.A."/>
        </authorList>
    </citation>
    <scope>NUCLEOTIDE SEQUENCE [LARGE SCALE GENOMIC DNA]</scope>
    <source>
        <strain evidence="9">FRACA_ARgP5</strain>
    </source>
</reference>
<dbReference type="SUPFAM" id="SSF101166">
    <property type="entry name" value="Docking domain A of the erythromycin polyketide synthase (DEBS)"/>
    <property type="match status" value="1"/>
</dbReference>
<dbReference type="InterPro" id="IPR050091">
    <property type="entry name" value="PKS_NRPS_Biosynth_Enz"/>
</dbReference>
<keyword evidence="3 9" id="KW-0808">Transferase</keyword>
<dbReference type="InterPro" id="IPR036736">
    <property type="entry name" value="ACP-like_sf"/>
</dbReference>
<dbReference type="SUPFAM" id="SSF52151">
    <property type="entry name" value="FabD/lysophospholipase-like"/>
    <property type="match status" value="1"/>
</dbReference>
<organism evidence="9 10">
    <name type="scientific">Frankia canadensis</name>
    <dbReference type="NCBI Taxonomy" id="1836972"/>
    <lineage>
        <taxon>Bacteria</taxon>
        <taxon>Bacillati</taxon>
        <taxon>Actinomycetota</taxon>
        <taxon>Actinomycetes</taxon>
        <taxon>Frankiales</taxon>
        <taxon>Frankiaceae</taxon>
        <taxon>Frankia</taxon>
    </lineage>
</organism>
<dbReference type="SMART" id="SM00827">
    <property type="entry name" value="PKS_AT"/>
    <property type="match status" value="1"/>
</dbReference>
<dbReference type="PROSITE" id="PS00012">
    <property type="entry name" value="PHOSPHOPANTETHEINE"/>
    <property type="match status" value="1"/>
</dbReference>
<dbReference type="SMART" id="SM01294">
    <property type="entry name" value="PKS_PP_betabranch"/>
    <property type="match status" value="1"/>
</dbReference>
<feature type="active site" description="Proton donor; for dehydratase activity" evidence="5">
    <location>
        <position position="683"/>
    </location>
</feature>
<proteinExistence type="predicted"/>
<evidence type="ECO:0000256" key="6">
    <source>
        <dbReference type="SAM" id="MobiDB-lite"/>
    </source>
</evidence>
<dbReference type="Pfam" id="PF21089">
    <property type="entry name" value="PKS_DH_N"/>
    <property type="match status" value="1"/>
</dbReference>
<dbReference type="Gene3D" id="3.40.50.720">
    <property type="entry name" value="NAD(P)-binding Rossmann-like Domain"/>
    <property type="match status" value="1"/>
</dbReference>
<dbReference type="Gene3D" id="1.10.1200.10">
    <property type="entry name" value="ACP-like"/>
    <property type="match status" value="1"/>
</dbReference>
<dbReference type="FunFam" id="1.10.1200.10:FF:000007">
    <property type="entry name" value="Probable polyketide synthase pks17"/>
    <property type="match status" value="1"/>
</dbReference>
<dbReference type="GO" id="GO:0004312">
    <property type="term" value="F:fatty acid synthase activity"/>
    <property type="evidence" value="ECO:0007669"/>
    <property type="project" value="TreeGrafter"/>
</dbReference>
<dbReference type="PANTHER" id="PTHR43775">
    <property type="entry name" value="FATTY ACID SYNTHASE"/>
    <property type="match status" value="1"/>
</dbReference>
<dbReference type="Gene3D" id="3.30.70.3290">
    <property type="match status" value="1"/>
</dbReference>
<dbReference type="InterPro" id="IPR055123">
    <property type="entry name" value="SpnB-like_Rossmann"/>
</dbReference>
<feature type="region of interest" description="Disordered" evidence="6">
    <location>
        <begin position="1420"/>
        <end position="1442"/>
    </location>
</feature>
<dbReference type="CDD" id="cd08956">
    <property type="entry name" value="KR_3_FAS_SDR_x"/>
    <property type="match status" value="1"/>
</dbReference>
<evidence type="ECO:0000259" key="7">
    <source>
        <dbReference type="PROSITE" id="PS50075"/>
    </source>
</evidence>
<dbReference type="Proteomes" id="UP000234331">
    <property type="component" value="Unassembled WGS sequence"/>
</dbReference>
<dbReference type="Pfam" id="PF22621">
    <property type="entry name" value="CurL-like_PKS_C"/>
    <property type="match status" value="1"/>
</dbReference>
<dbReference type="Gene3D" id="3.10.129.110">
    <property type="entry name" value="Polyketide synthase dehydratase"/>
    <property type="match status" value="1"/>
</dbReference>
<dbReference type="PROSITE" id="PS50075">
    <property type="entry name" value="CARRIER"/>
    <property type="match status" value="1"/>
</dbReference>